<comment type="caution">
    <text evidence="1">The sequence shown here is derived from an EMBL/GenBank/DDBJ whole genome shotgun (WGS) entry which is preliminary data.</text>
</comment>
<dbReference type="EMBL" id="JOTM01000003">
    <property type="protein sequence ID" value="KEK24956.1"/>
    <property type="molecule type" value="Genomic_DNA"/>
</dbReference>
<keyword evidence="2" id="KW-1185">Reference proteome</keyword>
<protein>
    <submittedName>
        <fullName evidence="1">Uncharacterized protein</fullName>
    </submittedName>
</protein>
<sequence>MTKFYQLNIPKSYFYLSEDTAVLQGEQYGWHPHMSSRLGLFRLVTTQGDHMTMFHVKPAIVAKKLVEAGRD</sequence>
<evidence type="ECO:0000313" key="2">
    <source>
        <dbReference type="Proteomes" id="UP000027778"/>
    </source>
</evidence>
<accession>A0A073KEQ3</accession>
<name>A0A073KEQ3_9BACI</name>
<dbReference type="STRING" id="574375.AZF08_11200"/>
<proteinExistence type="predicted"/>
<dbReference type="AlphaFoldDB" id="A0A073KEQ3"/>
<organism evidence="1 2">
    <name type="scientific">Bacillus gaemokensis</name>
    <dbReference type="NCBI Taxonomy" id="574375"/>
    <lineage>
        <taxon>Bacteria</taxon>
        <taxon>Bacillati</taxon>
        <taxon>Bacillota</taxon>
        <taxon>Bacilli</taxon>
        <taxon>Bacillales</taxon>
        <taxon>Bacillaceae</taxon>
        <taxon>Bacillus</taxon>
        <taxon>Bacillus cereus group</taxon>
    </lineage>
</organism>
<dbReference type="Proteomes" id="UP000027778">
    <property type="component" value="Unassembled WGS sequence"/>
</dbReference>
<dbReference type="eggNOG" id="COG2267">
    <property type="taxonomic scope" value="Bacteria"/>
</dbReference>
<reference evidence="1 2" key="1">
    <citation type="submission" date="2014-06" db="EMBL/GenBank/DDBJ databases">
        <title>Draft genome sequence of Bacillus gaemokensis JCM 15801 (MCCC 1A00707).</title>
        <authorList>
            <person name="Lai Q."/>
            <person name="Liu Y."/>
            <person name="Shao Z."/>
        </authorList>
    </citation>
    <scope>NUCLEOTIDE SEQUENCE [LARGE SCALE GENOMIC DNA]</scope>
    <source>
        <strain evidence="1 2">JCM 15801</strain>
    </source>
</reference>
<gene>
    <name evidence="1" type="ORF">BAGA_17770</name>
</gene>
<evidence type="ECO:0000313" key="1">
    <source>
        <dbReference type="EMBL" id="KEK24956.1"/>
    </source>
</evidence>